<name>A0A8R1DUU4_CAEJA</name>
<reference evidence="4" key="1">
    <citation type="submission" date="2010-08" db="EMBL/GenBank/DDBJ databases">
        <authorList>
            <consortium name="Caenorhabditis japonica Sequencing Consortium"/>
            <person name="Wilson R.K."/>
        </authorList>
    </citation>
    <scope>NUCLEOTIDE SEQUENCE [LARGE SCALE GENOMIC DNA]</scope>
    <source>
        <strain evidence="4">DF5081</strain>
    </source>
</reference>
<evidence type="ECO:0000259" key="2">
    <source>
        <dbReference type="Pfam" id="PF09747"/>
    </source>
</evidence>
<feature type="compositionally biased region" description="Acidic residues" evidence="1">
    <location>
        <begin position="182"/>
        <end position="200"/>
    </location>
</feature>
<protein>
    <submittedName>
        <fullName evidence="3">DUF2052 domain-containing protein</fullName>
    </submittedName>
</protein>
<dbReference type="InterPro" id="IPR040233">
    <property type="entry name" value="CCD97-like_C"/>
</dbReference>
<dbReference type="Pfam" id="PF09747">
    <property type="entry name" value="CCD97-like_C"/>
    <property type="match status" value="1"/>
</dbReference>
<dbReference type="AlphaFoldDB" id="A0A8R1DUU4"/>
<feature type="region of interest" description="Disordered" evidence="1">
    <location>
        <begin position="182"/>
        <end position="218"/>
    </location>
</feature>
<proteinExistence type="predicted"/>
<feature type="domain" description="CCD97-like C-terminal" evidence="2">
    <location>
        <begin position="72"/>
        <end position="292"/>
    </location>
</feature>
<dbReference type="EnsemblMetazoa" id="CJA11273.1">
    <property type="protein sequence ID" value="CJA11273.1"/>
    <property type="gene ID" value="WBGene00130477"/>
</dbReference>
<accession>A0A8R1DUU4</accession>
<keyword evidence="4" id="KW-1185">Reference proteome</keyword>
<feature type="compositionally biased region" description="Acidic residues" evidence="1">
    <location>
        <begin position="283"/>
        <end position="294"/>
    </location>
</feature>
<reference evidence="3" key="2">
    <citation type="submission" date="2022-06" db="UniProtKB">
        <authorList>
            <consortium name="EnsemblMetazoa"/>
        </authorList>
    </citation>
    <scope>IDENTIFICATION</scope>
    <source>
        <strain evidence="3">DF5081</strain>
    </source>
</reference>
<evidence type="ECO:0000313" key="3">
    <source>
        <dbReference type="EnsemblMetazoa" id="CJA11273.1"/>
    </source>
</evidence>
<feature type="region of interest" description="Disordered" evidence="1">
    <location>
        <begin position="274"/>
        <end position="294"/>
    </location>
</feature>
<evidence type="ECO:0000256" key="1">
    <source>
        <dbReference type="SAM" id="MobiDB-lite"/>
    </source>
</evidence>
<dbReference type="InterPro" id="IPR018613">
    <property type="entry name" value="Ccdc97-like"/>
</dbReference>
<organism evidence="3 4">
    <name type="scientific">Caenorhabditis japonica</name>
    <dbReference type="NCBI Taxonomy" id="281687"/>
    <lineage>
        <taxon>Eukaryota</taxon>
        <taxon>Metazoa</taxon>
        <taxon>Ecdysozoa</taxon>
        <taxon>Nematoda</taxon>
        <taxon>Chromadorea</taxon>
        <taxon>Rhabditida</taxon>
        <taxon>Rhabditina</taxon>
        <taxon>Rhabditomorpha</taxon>
        <taxon>Rhabditoidea</taxon>
        <taxon>Rhabditidae</taxon>
        <taxon>Peloderinae</taxon>
        <taxon>Caenorhabditis</taxon>
    </lineage>
</organism>
<dbReference type="PANTHER" id="PTHR31840">
    <property type="entry name" value="COILED-COIL DOMAIN-CONTAINING PROTEIN 97"/>
    <property type="match status" value="1"/>
</dbReference>
<dbReference type="PANTHER" id="PTHR31840:SF1">
    <property type="entry name" value="COILED-COIL DOMAIN-CONTAINING PROTEIN 97"/>
    <property type="match status" value="1"/>
</dbReference>
<sequence length="294" mass="34812">MDEDDLGDVEKTKILQELCSEKLPIFLTRYQKYFLPEDCQYFPETEDPTVKTIVKQISGKVELTEKEFQKRNRRFNAMQTLLKDGVFFSDLKMREREPYLFDAMIGKFLNAEDYMEHLRPTTTRDPAECTWSTLLDRFEDSTEIADRRNLQEMKWEGPRMNDGGRDHISRFMGHVASRMDDFVPEEEEEDDDENEKEEVPEAGVSGTDVEDDIEKMRKEMERLASMEEAEQYNLLGEDDTPLVLRQEFEAFMQQKFLAGKDTEFYDYSLCESETSADPIRERDDEEKWFDDDDD</sequence>
<evidence type="ECO:0000313" key="4">
    <source>
        <dbReference type="Proteomes" id="UP000005237"/>
    </source>
</evidence>
<dbReference type="Proteomes" id="UP000005237">
    <property type="component" value="Unassembled WGS sequence"/>
</dbReference>